<feature type="region of interest" description="Disordered" evidence="1">
    <location>
        <begin position="24"/>
        <end position="103"/>
    </location>
</feature>
<dbReference type="AlphaFoldDB" id="A0A4Y4D2A9"/>
<evidence type="ECO:0000256" key="1">
    <source>
        <dbReference type="SAM" id="MobiDB-lite"/>
    </source>
</evidence>
<organism evidence="3 4">
    <name type="scientific">Kocuria varians</name>
    <name type="common">Micrococcus varians</name>
    <dbReference type="NCBI Taxonomy" id="1272"/>
    <lineage>
        <taxon>Bacteria</taxon>
        <taxon>Bacillati</taxon>
        <taxon>Actinomycetota</taxon>
        <taxon>Actinomycetes</taxon>
        <taxon>Micrococcales</taxon>
        <taxon>Micrococcaceae</taxon>
        <taxon>Kocuria</taxon>
    </lineage>
</organism>
<keyword evidence="2" id="KW-0732">Signal</keyword>
<dbReference type="EMBL" id="BJNW01000012">
    <property type="protein sequence ID" value="GEC99335.1"/>
    <property type="molecule type" value="Genomic_DNA"/>
</dbReference>
<evidence type="ECO:0000313" key="4">
    <source>
        <dbReference type="Proteomes" id="UP000315730"/>
    </source>
</evidence>
<feature type="signal peptide" evidence="2">
    <location>
        <begin position="1"/>
        <end position="22"/>
    </location>
</feature>
<accession>A0A4Y4D2A9</accession>
<gene>
    <name evidence="3" type="ORF">KVA01_14900</name>
</gene>
<evidence type="ECO:0000313" key="3">
    <source>
        <dbReference type="EMBL" id="GEC99335.1"/>
    </source>
</evidence>
<reference evidence="3 4" key="1">
    <citation type="submission" date="2019-06" db="EMBL/GenBank/DDBJ databases">
        <title>Whole genome shotgun sequence of Kocuria varians NBRC 15358.</title>
        <authorList>
            <person name="Hosoyama A."/>
            <person name="Uohara A."/>
            <person name="Ohji S."/>
            <person name="Ichikawa N."/>
        </authorList>
    </citation>
    <scope>NUCLEOTIDE SEQUENCE [LARGE SCALE GENOMIC DNA]</scope>
    <source>
        <strain evidence="3 4">NBRC 15358</strain>
    </source>
</reference>
<dbReference type="PROSITE" id="PS51257">
    <property type="entry name" value="PROKAR_LIPOPROTEIN"/>
    <property type="match status" value="1"/>
</dbReference>
<protein>
    <recommendedName>
        <fullName evidence="5">GerMN domain-containing protein</fullName>
    </recommendedName>
</protein>
<name>A0A4Y4D2A9_KOCVA</name>
<feature type="chain" id="PRO_5038699071" description="GerMN domain-containing protein" evidence="2">
    <location>
        <begin position="23"/>
        <end position="176"/>
    </location>
</feature>
<dbReference type="Proteomes" id="UP000315730">
    <property type="component" value="Unassembled WGS sequence"/>
</dbReference>
<sequence>MHRYALPLTLAAAALALTGCGAQQDPAPTATVTVTATPSAESFTPTPEAAETTEAQAMETAPPAEAETPETAPTGAVEAPAAPAETDAAEDESQGVSIVESEGMEGDDYIIRLRTNQGATATENYAPSVMQSRIQSLTGTPQAKNIDLVAMYTADGVMIATGRLPDGKYAGVTSGL</sequence>
<feature type="compositionally biased region" description="Low complexity" evidence="1">
    <location>
        <begin position="26"/>
        <end position="86"/>
    </location>
</feature>
<proteinExistence type="predicted"/>
<evidence type="ECO:0008006" key="5">
    <source>
        <dbReference type="Google" id="ProtNLM"/>
    </source>
</evidence>
<comment type="caution">
    <text evidence="3">The sequence shown here is derived from an EMBL/GenBank/DDBJ whole genome shotgun (WGS) entry which is preliminary data.</text>
</comment>
<evidence type="ECO:0000256" key="2">
    <source>
        <dbReference type="SAM" id="SignalP"/>
    </source>
</evidence>
<keyword evidence="4" id="KW-1185">Reference proteome</keyword>